<gene>
    <name evidence="3" type="ORF">SERLADRAFT_457059</name>
</gene>
<evidence type="ECO:0000256" key="2">
    <source>
        <dbReference type="SAM" id="Phobius"/>
    </source>
</evidence>
<dbReference type="EMBL" id="GL945429">
    <property type="protein sequence ID" value="EGO29390.1"/>
    <property type="molecule type" value="Genomic_DNA"/>
</dbReference>
<keyword evidence="2" id="KW-1133">Transmembrane helix</keyword>
<evidence type="ECO:0000313" key="3">
    <source>
        <dbReference type="EMBL" id="EGO29390.1"/>
    </source>
</evidence>
<proteinExistence type="predicted"/>
<dbReference type="AlphaFoldDB" id="F8NGQ7"/>
<dbReference type="Proteomes" id="UP000008064">
    <property type="component" value="Unassembled WGS sequence"/>
</dbReference>
<keyword evidence="2" id="KW-0472">Membrane</keyword>
<feature type="region of interest" description="Disordered" evidence="1">
    <location>
        <begin position="223"/>
        <end position="253"/>
    </location>
</feature>
<feature type="compositionally biased region" description="Low complexity" evidence="1">
    <location>
        <begin position="177"/>
        <end position="192"/>
    </location>
</feature>
<reference evidence="3" key="1">
    <citation type="submission" date="2011-04" db="EMBL/GenBank/DDBJ databases">
        <title>Evolution of plant cell wall degrading machinery underlies the functional diversity of forest fungi.</title>
        <authorList>
            <consortium name="US DOE Joint Genome Institute (JGI-PGF)"/>
            <person name="Eastwood D.C."/>
            <person name="Floudas D."/>
            <person name="Binder M."/>
            <person name="Majcherczyk A."/>
            <person name="Schneider P."/>
            <person name="Aerts A."/>
            <person name="Asiegbu F.O."/>
            <person name="Baker S.E."/>
            <person name="Barry K."/>
            <person name="Bendiksby M."/>
            <person name="Blumentritt M."/>
            <person name="Coutinho P.M."/>
            <person name="Cullen D."/>
            <person name="Cullen D."/>
            <person name="Gathman A."/>
            <person name="Goodell B."/>
            <person name="Henrissat B."/>
            <person name="Ihrmark K."/>
            <person name="Kauserud H."/>
            <person name="Kohler A."/>
            <person name="LaButti K."/>
            <person name="Lapidus A."/>
            <person name="Lavin J.L."/>
            <person name="Lee Y.-H."/>
            <person name="Lindquist E."/>
            <person name="Lilly W."/>
            <person name="Lucas S."/>
            <person name="Morin E."/>
            <person name="Murat C."/>
            <person name="Oguiza J.A."/>
            <person name="Park J."/>
            <person name="Pisabarro A.G."/>
            <person name="Riley R."/>
            <person name="Rosling A."/>
            <person name="Salamov A."/>
            <person name="Schmidt O."/>
            <person name="Schmutz J."/>
            <person name="Skrede I."/>
            <person name="Stenlid J."/>
            <person name="Wiebenga A."/>
            <person name="Xie X."/>
            <person name="Kues U."/>
            <person name="Hibbett D.S."/>
            <person name="Hoffmeister D."/>
            <person name="Hogberg N."/>
            <person name="Martin F."/>
            <person name="Grigoriev I.V."/>
            <person name="Watkinson S.C."/>
        </authorList>
    </citation>
    <scope>NUCLEOTIDE SEQUENCE</scope>
    <source>
        <strain evidence="3">S7.9</strain>
    </source>
</reference>
<dbReference type="GeneID" id="18817457"/>
<protein>
    <submittedName>
        <fullName evidence="3">Uncharacterized protein</fullName>
    </submittedName>
</protein>
<feature type="transmembrane region" description="Helical" evidence="2">
    <location>
        <begin position="326"/>
        <end position="346"/>
    </location>
</feature>
<dbReference type="RefSeq" id="XP_007313632.1">
    <property type="nucleotide sequence ID" value="XM_007313570.1"/>
</dbReference>
<feature type="region of interest" description="Disordered" evidence="1">
    <location>
        <begin position="140"/>
        <end position="200"/>
    </location>
</feature>
<keyword evidence="2" id="KW-0812">Transmembrane</keyword>
<dbReference type="OrthoDB" id="3256745at2759"/>
<dbReference type="KEGG" id="sla:SERLADRAFT_457059"/>
<feature type="transmembrane region" description="Helical" evidence="2">
    <location>
        <begin position="366"/>
        <end position="386"/>
    </location>
</feature>
<accession>F8NGQ7</accession>
<feature type="transmembrane region" description="Helical" evidence="2">
    <location>
        <begin position="16"/>
        <end position="41"/>
    </location>
</feature>
<evidence type="ECO:0000256" key="1">
    <source>
        <dbReference type="SAM" id="MobiDB-lite"/>
    </source>
</evidence>
<name>F8NGQ7_SERL9</name>
<organism>
    <name type="scientific">Serpula lacrymans var. lacrymans (strain S7.9)</name>
    <name type="common">Dry rot fungus</name>
    <dbReference type="NCBI Taxonomy" id="578457"/>
    <lineage>
        <taxon>Eukaryota</taxon>
        <taxon>Fungi</taxon>
        <taxon>Dikarya</taxon>
        <taxon>Basidiomycota</taxon>
        <taxon>Agaricomycotina</taxon>
        <taxon>Agaricomycetes</taxon>
        <taxon>Agaricomycetidae</taxon>
        <taxon>Boletales</taxon>
        <taxon>Coniophorineae</taxon>
        <taxon>Serpulaceae</taxon>
        <taxon>Serpula</taxon>
    </lineage>
</organism>
<feature type="transmembrane region" description="Helical" evidence="2">
    <location>
        <begin position="100"/>
        <end position="129"/>
    </location>
</feature>
<feature type="compositionally biased region" description="Pro residues" evidence="1">
    <location>
        <begin position="232"/>
        <end position="245"/>
    </location>
</feature>
<feature type="transmembrane region" description="Helical" evidence="2">
    <location>
        <begin position="61"/>
        <end position="80"/>
    </location>
</feature>
<dbReference type="HOGENOM" id="CLU_042883_0_0_1"/>
<feature type="non-terminal residue" evidence="3">
    <location>
        <position position="1"/>
    </location>
</feature>
<sequence>MDPFQMPRSFCIAQTFLIYYGAFSLTGVCAAFTFATTSSVLWPSQLHSTTSSTLAWRRQYLWPMVAFPLASIAISIGVLLKYDAIHPTDDLHCDASHPEWGRFLGYAGIPMIVSLPCFFLSTAAAFRIMKMHIQRSRSRRPFSNENVLSSNRSHQRSKSSNIIDFAGRKSSPHIILPSRSPSMSKSPTSSGSGRIMLEPETETGNYIVPFSAVDEERLHGHVADDDYETGPPTSPSPVFAPPTPSNEPSLRSPPYMPFRKHSEPLGFVDPTVDHDPYKWESTKKAIDEEASFGNDIGHRRTASIPLSAAALSRQSHIPAPRSLAPAVWRLIIFQMAFFIIQCLAALSTIIDVANHRPTPTPFGTQHVALILAGWGPAVVFGHLPAVRRRLMFWKRRQ</sequence>